<dbReference type="SUPFAM" id="SSF49464">
    <property type="entry name" value="Carboxypeptidase regulatory domain-like"/>
    <property type="match status" value="1"/>
</dbReference>
<dbReference type="GO" id="GO:0004181">
    <property type="term" value="F:metallocarboxypeptidase activity"/>
    <property type="evidence" value="ECO:0007669"/>
    <property type="project" value="TreeGrafter"/>
</dbReference>
<sequence>MLQLIASVIKCGIHGQVVSSLTGSPLAASISVKGINFTVFATEEYGDYHRLLSPGQAYEVSASMAGYHRQTASIFVHEGKSSRLDFSLEPSDPHPNVVQSRNNSADSSMKDIHQEEKNTTAHEVQKRLYKESLRTEFFLGKGQLKVAYDKLVTVPLLADFCLMLAVLLLCILFVCRYRARSLRS</sequence>
<proteinExistence type="predicted"/>
<dbReference type="GO" id="GO:0005615">
    <property type="term" value="C:extracellular space"/>
    <property type="evidence" value="ECO:0007669"/>
    <property type="project" value="TreeGrafter"/>
</dbReference>
<keyword evidence="1" id="KW-0472">Membrane</keyword>
<reference evidence="2" key="1">
    <citation type="submission" date="2021-08" db="EMBL/GenBank/DDBJ databases">
        <title>WGS assembly of Ceratopteris richardii.</title>
        <authorList>
            <person name="Marchant D.B."/>
            <person name="Chen G."/>
            <person name="Jenkins J."/>
            <person name="Shu S."/>
            <person name="Leebens-Mack J."/>
            <person name="Grimwood J."/>
            <person name="Schmutz J."/>
            <person name="Soltis P."/>
            <person name="Soltis D."/>
            <person name="Chen Z.-H."/>
        </authorList>
    </citation>
    <scope>NUCLEOTIDE SEQUENCE</scope>
    <source>
        <strain evidence="2">Whitten #5841</strain>
        <tissue evidence="2">Leaf</tissue>
    </source>
</reference>
<protein>
    <submittedName>
        <fullName evidence="2">Uncharacterized protein</fullName>
    </submittedName>
</protein>
<keyword evidence="1" id="KW-0812">Transmembrane</keyword>
<accession>A0A8T2R4N0</accession>
<keyword evidence="3" id="KW-1185">Reference proteome</keyword>
<keyword evidence="1" id="KW-1133">Transmembrane helix</keyword>
<dbReference type="AlphaFoldDB" id="A0A8T2R4N0"/>
<evidence type="ECO:0000313" key="3">
    <source>
        <dbReference type="Proteomes" id="UP000825935"/>
    </source>
</evidence>
<name>A0A8T2R4N0_CERRI</name>
<evidence type="ECO:0000256" key="1">
    <source>
        <dbReference type="SAM" id="Phobius"/>
    </source>
</evidence>
<dbReference type="GO" id="GO:0006518">
    <property type="term" value="P:peptide metabolic process"/>
    <property type="evidence" value="ECO:0007669"/>
    <property type="project" value="TreeGrafter"/>
</dbReference>
<feature type="transmembrane region" description="Helical" evidence="1">
    <location>
        <begin position="154"/>
        <end position="175"/>
    </location>
</feature>
<evidence type="ECO:0000313" key="2">
    <source>
        <dbReference type="EMBL" id="KAH7290754.1"/>
    </source>
</evidence>
<gene>
    <name evidence="2" type="ORF">KP509_30G062200</name>
</gene>
<dbReference type="Proteomes" id="UP000825935">
    <property type="component" value="Chromosome 30"/>
</dbReference>
<dbReference type="InterPro" id="IPR050753">
    <property type="entry name" value="Peptidase_M14_domain"/>
</dbReference>
<dbReference type="OrthoDB" id="10249045at2759"/>
<comment type="caution">
    <text evidence="2">The sequence shown here is derived from an EMBL/GenBank/DDBJ whole genome shotgun (WGS) entry which is preliminary data.</text>
</comment>
<dbReference type="PANTHER" id="PTHR11532">
    <property type="entry name" value="PROTEASE M14 CARBOXYPEPTIDASE"/>
    <property type="match status" value="1"/>
</dbReference>
<organism evidence="2 3">
    <name type="scientific">Ceratopteris richardii</name>
    <name type="common">Triangle waterfern</name>
    <dbReference type="NCBI Taxonomy" id="49495"/>
    <lineage>
        <taxon>Eukaryota</taxon>
        <taxon>Viridiplantae</taxon>
        <taxon>Streptophyta</taxon>
        <taxon>Embryophyta</taxon>
        <taxon>Tracheophyta</taxon>
        <taxon>Polypodiopsida</taxon>
        <taxon>Polypodiidae</taxon>
        <taxon>Polypodiales</taxon>
        <taxon>Pteridineae</taxon>
        <taxon>Pteridaceae</taxon>
        <taxon>Parkerioideae</taxon>
        <taxon>Ceratopteris</taxon>
    </lineage>
</organism>
<dbReference type="Pfam" id="PF13620">
    <property type="entry name" value="CarboxypepD_reg"/>
    <property type="match status" value="1"/>
</dbReference>
<dbReference type="EMBL" id="CM035435">
    <property type="protein sequence ID" value="KAH7290754.1"/>
    <property type="molecule type" value="Genomic_DNA"/>
</dbReference>
<dbReference type="InterPro" id="IPR008969">
    <property type="entry name" value="CarboxyPept-like_regulatory"/>
</dbReference>
<dbReference type="CDD" id="cd11308">
    <property type="entry name" value="Peptidase_M14NE-CP-C_like"/>
    <property type="match status" value="1"/>
</dbReference>
<dbReference type="Gene3D" id="2.60.40.1120">
    <property type="entry name" value="Carboxypeptidase-like, regulatory domain"/>
    <property type="match status" value="1"/>
</dbReference>
<dbReference type="PANTHER" id="PTHR11532:SF57">
    <property type="entry name" value="CARBOXYPEPTIDASE D, B"/>
    <property type="match status" value="1"/>
</dbReference>
<dbReference type="GO" id="GO:0016485">
    <property type="term" value="P:protein processing"/>
    <property type="evidence" value="ECO:0007669"/>
    <property type="project" value="TreeGrafter"/>
</dbReference>